<dbReference type="Proteomes" id="UP001234989">
    <property type="component" value="Chromosome 1"/>
</dbReference>
<dbReference type="Pfam" id="PF17919">
    <property type="entry name" value="RT_RNaseH_2"/>
    <property type="match status" value="1"/>
</dbReference>
<accession>A0AAF0PRR8</accession>
<evidence type="ECO:0000313" key="3">
    <source>
        <dbReference type="Proteomes" id="UP001234989"/>
    </source>
</evidence>
<protein>
    <recommendedName>
        <fullName evidence="1">Reverse transcriptase/retrotransposon-derived protein RNase H-like domain-containing protein</fullName>
    </recommendedName>
</protein>
<reference evidence="2" key="1">
    <citation type="submission" date="2023-08" db="EMBL/GenBank/DDBJ databases">
        <title>A de novo genome assembly of Solanum verrucosum Schlechtendal, a Mexican diploid species geographically isolated from the other diploid A-genome species in potato relatives.</title>
        <authorList>
            <person name="Hosaka K."/>
        </authorList>
    </citation>
    <scope>NUCLEOTIDE SEQUENCE</scope>
    <source>
        <tissue evidence="2">Young leaves</tissue>
    </source>
</reference>
<feature type="domain" description="Reverse transcriptase/retrotransposon-derived protein RNase H-like" evidence="1">
    <location>
        <begin position="5"/>
        <end position="40"/>
    </location>
</feature>
<dbReference type="EMBL" id="CP133612">
    <property type="protein sequence ID" value="WMV09437.1"/>
    <property type="molecule type" value="Genomic_DNA"/>
</dbReference>
<gene>
    <name evidence="2" type="ORF">MTR67_002822</name>
</gene>
<dbReference type="InterPro" id="IPR043128">
    <property type="entry name" value="Rev_trsase/Diguanyl_cyclase"/>
</dbReference>
<dbReference type="SUPFAM" id="SSF56672">
    <property type="entry name" value="DNA/RNA polymerases"/>
    <property type="match status" value="1"/>
</dbReference>
<sequence>MGFQWSNECEESFQKLKTLLTSAPILTLPEEGVEFIMYFDDLDS</sequence>
<dbReference type="InterPro" id="IPR043502">
    <property type="entry name" value="DNA/RNA_pol_sf"/>
</dbReference>
<proteinExistence type="predicted"/>
<evidence type="ECO:0000313" key="2">
    <source>
        <dbReference type="EMBL" id="WMV09437.1"/>
    </source>
</evidence>
<organism evidence="2 3">
    <name type="scientific">Solanum verrucosum</name>
    <dbReference type="NCBI Taxonomy" id="315347"/>
    <lineage>
        <taxon>Eukaryota</taxon>
        <taxon>Viridiplantae</taxon>
        <taxon>Streptophyta</taxon>
        <taxon>Embryophyta</taxon>
        <taxon>Tracheophyta</taxon>
        <taxon>Spermatophyta</taxon>
        <taxon>Magnoliopsida</taxon>
        <taxon>eudicotyledons</taxon>
        <taxon>Gunneridae</taxon>
        <taxon>Pentapetalae</taxon>
        <taxon>asterids</taxon>
        <taxon>lamiids</taxon>
        <taxon>Solanales</taxon>
        <taxon>Solanaceae</taxon>
        <taxon>Solanoideae</taxon>
        <taxon>Solaneae</taxon>
        <taxon>Solanum</taxon>
    </lineage>
</organism>
<name>A0AAF0PRR8_SOLVR</name>
<dbReference type="AlphaFoldDB" id="A0AAF0PRR8"/>
<keyword evidence="3" id="KW-1185">Reference proteome</keyword>
<dbReference type="InterPro" id="IPR041577">
    <property type="entry name" value="RT_RNaseH_2"/>
</dbReference>
<dbReference type="Gene3D" id="3.30.70.270">
    <property type="match status" value="1"/>
</dbReference>
<evidence type="ECO:0000259" key="1">
    <source>
        <dbReference type="Pfam" id="PF17919"/>
    </source>
</evidence>